<dbReference type="Gene3D" id="3.30.200.20">
    <property type="entry name" value="Phosphorylase Kinase, domain 1"/>
    <property type="match status" value="1"/>
</dbReference>
<evidence type="ECO:0000259" key="7">
    <source>
        <dbReference type="PROSITE" id="PS50011"/>
    </source>
</evidence>
<evidence type="ECO:0000313" key="10">
    <source>
        <dbReference type="Proteomes" id="UP000265618"/>
    </source>
</evidence>
<evidence type="ECO:0008006" key="11">
    <source>
        <dbReference type="Google" id="ProtNLM"/>
    </source>
</evidence>
<keyword evidence="6" id="KW-0732">Signal</keyword>
<sequence length="153" mass="17145">HGKSVDIWALGVLLYEMLVGSAPFKYSSTQELYRKVLQAPIHFPSHVSALARDLLQKTFNRQPEGRIGANGMHEIKEHPFFHGLDWEALARREIEPPVKPLSLDTDNTMANFDPRFTKVQARDSVCLPKDILSAQDNALFASFGWTAPDAADV</sequence>
<evidence type="ECO:0000256" key="1">
    <source>
        <dbReference type="ARBA" id="ARBA00022527"/>
    </source>
</evidence>
<evidence type="ECO:0000259" key="8">
    <source>
        <dbReference type="PROSITE" id="PS51285"/>
    </source>
</evidence>
<gene>
    <name evidence="9" type="ORF">KIPB_012056</name>
</gene>
<dbReference type="InterPro" id="IPR000961">
    <property type="entry name" value="AGC-kinase_C"/>
</dbReference>
<keyword evidence="5" id="KW-0067">ATP-binding</keyword>
<dbReference type="PROSITE" id="PS51285">
    <property type="entry name" value="AGC_KINASE_CTER"/>
    <property type="match status" value="1"/>
</dbReference>
<proteinExistence type="predicted"/>
<dbReference type="Proteomes" id="UP000265618">
    <property type="component" value="Unassembled WGS sequence"/>
</dbReference>
<feature type="domain" description="AGC-kinase C-terminal" evidence="8">
    <location>
        <begin position="82"/>
        <end position="153"/>
    </location>
</feature>
<dbReference type="PANTHER" id="PTHR24351">
    <property type="entry name" value="RIBOSOMAL PROTEIN S6 KINASE"/>
    <property type="match status" value="1"/>
</dbReference>
<evidence type="ECO:0000256" key="4">
    <source>
        <dbReference type="ARBA" id="ARBA00022777"/>
    </source>
</evidence>
<evidence type="ECO:0000313" key="9">
    <source>
        <dbReference type="EMBL" id="GIQ89557.1"/>
    </source>
</evidence>
<dbReference type="OrthoDB" id="354826at2759"/>
<dbReference type="InterPro" id="IPR011009">
    <property type="entry name" value="Kinase-like_dom_sf"/>
</dbReference>
<keyword evidence="10" id="KW-1185">Reference proteome</keyword>
<evidence type="ECO:0000256" key="3">
    <source>
        <dbReference type="ARBA" id="ARBA00022741"/>
    </source>
</evidence>
<dbReference type="Gene3D" id="1.10.510.10">
    <property type="entry name" value="Transferase(Phosphotransferase) domain 1"/>
    <property type="match status" value="1"/>
</dbReference>
<keyword evidence="4" id="KW-0418">Kinase</keyword>
<evidence type="ECO:0000256" key="6">
    <source>
        <dbReference type="SAM" id="SignalP"/>
    </source>
</evidence>
<dbReference type="SUPFAM" id="SSF56112">
    <property type="entry name" value="Protein kinase-like (PK-like)"/>
    <property type="match status" value="1"/>
</dbReference>
<evidence type="ECO:0000256" key="2">
    <source>
        <dbReference type="ARBA" id="ARBA00022679"/>
    </source>
</evidence>
<dbReference type="AlphaFoldDB" id="A0A9K3D7B7"/>
<evidence type="ECO:0000256" key="5">
    <source>
        <dbReference type="ARBA" id="ARBA00022840"/>
    </source>
</evidence>
<accession>A0A9K3D7B7</accession>
<keyword evidence="1" id="KW-0723">Serine/threonine-protein kinase</keyword>
<dbReference type="PROSITE" id="PS50011">
    <property type="entry name" value="PROTEIN_KINASE_DOM"/>
    <property type="match status" value="1"/>
</dbReference>
<name>A0A9K3D7B7_9EUKA</name>
<dbReference type="EMBL" id="BDIP01005172">
    <property type="protein sequence ID" value="GIQ89557.1"/>
    <property type="molecule type" value="Genomic_DNA"/>
</dbReference>
<keyword evidence="2" id="KW-0808">Transferase</keyword>
<keyword evidence="3" id="KW-0547">Nucleotide-binding</keyword>
<comment type="caution">
    <text evidence="9">The sequence shown here is derived from an EMBL/GenBank/DDBJ whole genome shotgun (WGS) entry which is preliminary data.</text>
</comment>
<organism evidence="9 10">
    <name type="scientific">Kipferlia bialata</name>
    <dbReference type="NCBI Taxonomy" id="797122"/>
    <lineage>
        <taxon>Eukaryota</taxon>
        <taxon>Metamonada</taxon>
        <taxon>Carpediemonas-like organisms</taxon>
        <taxon>Kipferlia</taxon>
    </lineage>
</organism>
<dbReference type="GO" id="GO:0005524">
    <property type="term" value="F:ATP binding"/>
    <property type="evidence" value="ECO:0007669"/>
    <property type="project" value="UniProtKB-KW"/>
</dbReference>
<feature type="domain" description="Protein kinase" evidence="7">
    <location>
        <begin position="1"/>
        <end position="81"/>
    </location>
</feature>
<dbReference type="GO" id="GO:0004674">
    <property type="term" value="F:protein serine/threonine kinase activity"/>
    <property type="evidence" value="ECO:0007669"/>
    <property type="project" value="UniProtKB-KW"/>
</dbReference>
<protein>
    <recommendedName>
        <fullName evidence="11">Protein kinase domain-containing protein</fullName>
    </recommendedName>
</protein>
<dbReference type="Pfam" id="PF00069">
    <property type="entry name" value="Pkinase"/>
    <property type="match status" value="1"/>
</dbReference>
<reference evidence="9 10" key="1">
    <citation type="journal article" date="2018" name="PLoS ONE">
        <title>The draft genome of Kipferlia bialata reveals reductive genome evolution in fornicate parasites.</title>
        <authorList>
            <person name="Tanifuji G."/>
            <person name="Takabayashi S."/>
            <person name="Kume K."/>
            <person name="Takagi M."/>
            <person name="Nakayama T."/>
            <person name="Kamikawa R."/>
            <person name="Inagaki Y."/>
            <person name="Hashimoto T."/>
        </authorList>
    </citation>
    <scope>NUCLEOTIDE SEQUENCE [LARGE SCALE GENOMIC DNA]</scope>
    <source>
        <strain evidence="9">NY0173</strain>
    </source>
</reference>
<feature type="non-terminal residue" evidence="9">
    <location>
        <position position="1"/>
    </location>
</feature>
<dbReference type="InterPro" id="IPR000719">
    <property type="entry name" value="Prot_kinase_dom"/>
</dbReference>
<feature type="chain" id="PRO_5039936469" description="Protein kinase domain-containing protein" evidence="6">
    <location>
        <begin position="22"/>
        <end position="153"/>
    </location>
</feature>
<feature type="signal peptide" evidence="6">
    <location>
        <begin position="1"/>
        <end position="21"/>
    </location>
</feature>